<protein>
    <recommendedName>
        <fullName evidence="6">Lysozyme</fullName>
        <ecNumber evidence="6">3.2.1.17</ecNumber>
    </recommendedName>
</protein>
<dbReference type="InterPro" id="IPR051018">
    <property type="entry name" value="Bacteriophage_GH24"/>
</dbReference>
<dbReference type="SUPFAM" id="SSF53955">
    <property type="entry name" value="Lysozyme-like"/>
    <property type="match status" value="1"/>
</dbReference>
<evidence type="ECO:0000256" key="3">
    <source>
        <dbReference type="ARBA" id="ARBA00022638"/>
    </source>
</evidence>
<gene>
    <name evidence="7" type="ORF">HBF25_08530</name>
</gene>
<dbReference type="GO" id="GO:0031640">
    <property type="term" value="P:killing of cells of another organism"/>
    <property type="evidence" value="ECO:0007669"/>
    <property type="project" value="UniProtKB-KW"/>
</dbReference>
<comment type="similarity">
    <text evidence="6">Belongs to the glycosyl hydrolase 24 family.</text>
</comment>
<dbReference type="HAMAP" id="MF_04110">
    <property type="entry name" value="ENDOLYSIN_T4"/>
    <property type="match status" value="1"/>
</dbReference>
<evidence type="ECO:0000256" key="1">
    <source>
        <dbReference type="ARBA" id="ARBA00000632"/>
    </source>
</evidence>
<organism evidence="7 8">
    <name type="scientific">Luteibacter anthropi</name>
    <dbReference type="NCBI Taxonomy" id="564369"/>
    <lineage>
        <taxon>Bacteria</taxon>
        <taxon>Pseudomonadati</taxon>
        <taxon>Pseudomonadota</taxon>
        <taxon>Gammaproteobacteria</taxon>
        <taxon>Lysobacterales</taxon>
        <taxon>Rhodanobacteraceae</taxon>
        <taxon>Luteibacter</taxon>
    </lineage>
</organism>
<keyword evidence="4 6" id="KW-0378">Hydrolase</keyword>
<accession>A0A7X5U9T5</accession>
<keyword evidence="2 6" id="KW-0929">Antimicrobial</keyword>
<keyword evidence="5 6" id="KW-0326">Glycosidase</keyword>
<dbReference type="InterPro" id="IPR023346">
    <property type="entry name" value="Lysozyme-like_dom_sf"/>
</dbReference>
<evidence type="ECO:0000256" key="4">
    <source>
        <dbReference type="ARBA" id="ARBA00022801"/>
    </source>
</evidence>
<comment type="catalytic activity">
    <reaction evidence="1 6">
        <text>Hydrolysis of (1-&gt;4)-beta-linkages between N-acetylmuramic acid and N-acetyl-D-glucosamine residues in a peptidoglycan and between N-acetyl-D-glucosamine residues in chitodextrins.</text>
        <dbReference type="EC" id="3.2.1.17"/>
    </reaction>
</comment>
<proteinExistence type="inferred from homology"/>
<dbReference type="EC" id="3.2.1.17" evidence="6"/>
<dbReference type="GO" id="GO:0042742">
    <property type="term" value="P:defense response to bacterium"/>
    <property type="evidence" value="ECO:0007669"/>
    <property type="project" value="UniProtKB-KW"/>
</dbReference>
<dbReference type="GO" id="GO:0003796">
    <property type="term" value="F:lysozyme activity"/>
    <property type="evidence" value="ECO:0007669"/>
    <property type="project" value="UniProtKB-EC"/>
</dbReference>
<keyword evidence="8" id="KW-1185">Reference proteome</keyword>
<keyword evidence="3 6" id="KW-0081">Bacteriolytic enzyme</keyword>
<dbReference type="PANTHER" id="PTHR38107:SF3">
    <property type="entry name" value="LYSOZYME RRRD-RELATED"/>
    <property type="match status" value="1"/>
</dbReference>
<dbReference type="InterPro" id="IPR002196">
    <property type="entry name" value="Glyco_hydro_24"/>
</dbReference>
<sequence length="156" mass="16996">MNGRSLGTVTAVVVTAAVALVAQFEGTRYVAYPDPATRGAPWTICKGHTRNVKEGDTATRKQCDDWLRADLDEANDAINRCISVRLNDNQRAALMSAVMNAGPSLVCGSSLQRKANAGDLMSMCGELSRWIYADGRVLPGLVRRRSEERALCERKP</sequence>
<dbReference type="AlphaFoldDB" id="A0A7X5U9T5"/>
<evidence type="ECO:0000256" key="6">
    <source>
        <dbReference type="RuleBase" id="RU003788"/>
    </source>
</evidence>
<comment type="caution">
    <text evidence="7">The sequence shown here is derived from an EMBL/GenBank/DDBJ whole genome shotgun (WGS) entry which is preliminary data.</text>
</comment>
<dbReference type="Proteomes" id="UP000490980">
    <property type="component" value="Unassembled WGS sequence"/>
</dbReference>
<evidence type="ECO:0000256" key="5">
    <source>
        <dbReference type="ARBA" id="ARBA00023295"/>
    </source>
</evidence>
<dbReference type="EMBL" id="JAARLZ010000004">
    <property type="protein sequence ID" value="NII06429.1"/>
    <property type="molecule type" value="Genomic_DNA"/>
</dbReference>
<dbReference type="InterPro" id="IPR023347">
    <property type="entry name" value="Lysozyme_dom_sf"/>
</dbReference>
<name>A0A7X5U9T5_9GAMM</name>
<dbReference type="InterPro" id="IPR034690">
    <property type="entry name" value="Endolysin_T4_type"/>
</dbReference>
<dbReference type="Gene3D" id="1.10.530.40">
    <property type="match status" value="1"/>
</dbReference>
<evidence type="ECO:0000313" key="7">
    <source>
        <dbReference type="EMBL" id="NII06429.1"/>
    </source>
</evidence>
<dbReference type="GO" id="GO:0016998">
    <property type="term" value="P:cell wall macromolecule catabolic process"/>
    <property type="evidence" value="ECO:0007669"/>
    <property type="project" value="InterPro"/>
</dbReference>
<dbReference type="RefSeq" id="WP_166947446.1">
    <property type="nucleotide sequence ID" value="NZ_JAARLZ010000004.1"/>
</dbReference>
<dbReference type="CDD" id="cd16900">
    <property type="entry name" value="endolysin_R21-like"/>
    <property type="match status" value="1"/>
</dbReference>
<evidence type="ECO:0000313" key="8">
    <source>
        <dbReference type="Proteomes" id="UP000490980"/>
    </source>
</evidence>
<dbReference type="GO" id="GO:0009253">
    <property type="term" value="P:peptidoglycan catabolic process"/>
    <property type="evidence" value="ECO:0007669"/>
    <property type="project" value="InterPro"/>
</dbReference>
<dbReference type="PANTHER" id="PTHR38107">
    <property type="match status" value="1"/>
</dbReference>
<dbReference type="Pfam" id="PF00959">
    <property type="entry name" value="Phage_lysozyme"/>
    <property type="match status" value="1"/>
</dbReference>
<reference evidence="7 8" key="1">
    <citation type="submission" date="2020-03" db="EMBL/GenBank/DDBJ databases">
        <authorList>
            <person name="Lai Q."/>
        </authorList>
    </citation>
    <scope>NUCLEOTIDE SEQUENCE [LARGE SCALE GENOMIC DNA]</scope>
    <source>
        <strain evidence="7 8">CCUG 25036</strain>
    </source>
</reference>
<evidence type="ECO:0000256" key="2">
    <source>
        <dbReference type="ARBA" id="ARBA00022529"/>
    </source>
</evidence>